<keyword evidence="3" id="KW-1185">Reference proteome</keyword>
<protein>
    <submittedName>
        <fullName evidence="2">N-acetyltransferase</fullName>
    </submittedName>
</protein>
<feature type="domain" description="N-acetyltransferase" evidence="1">
    <location>
        <begin position="2"/>
        <end position="144"/>
    </location>
</feature>
<reference evidence="2 3" key="1">
    <citation type="submission" date="2022-05" db="EMBL/GenBank/DDBJ databases">
        <title>Microbulbifer sp. nov., isolated from sponge.</title>
        <authorList>
            <person name="Gao L."/>
        </authorList>
    </citation>
    <scope>NUCLEOTIDE SEQUENCE [LARGE SCALE GENOMIC DNA]</scope>
    <source>
        <strain evidence="2 3">MI-G</strain>
    </source>
</reference>
<evidence type="ECO:0000259" key="1">
    <source>
        <dbReference type="PROSITE" id="PS51186"/>
    </source>
</evidence>
<dbReference type="EMBL" id="CP098023">
    <property type="protein sequence ID" value="WKD50711.1"/>
    <property type="molecule type" value="Genomic_DNA"/>
</dbReference>
<name>A0ABY9EEA8_9GAMM</name>
<dbReference type="RefSeq" id="WP_301417268.1">
    <property type="nucleotide sequence ID" value="NZ_CP098023.1"/>
</dbReference>
<organism evidence="2 3">
    <name type="scientific">Microbulbifer spongiae</name>
    <dbReference type="NCBI Taxonomy" id="2944933"/>
    <lineage>
        <taxon>Bacteria</taxon>
        <taxon>Pseudomonadati</taxon>
        <taxon>Pseudomonadota</taxon>
        <taxon>Gammaproteobacteria</taxon>
        <taxon>Cellvibrionales</taxon>
        <taxon>Microbulbiferaceae</taxon>
        <taxon>Microbulbifer</taxon>
    </lineage>
</organism>
<gene>
    <name evidence="2" type="ORF">M8T91_04590</name>
</gene>
<proteinExistence type="predicted"/>
<dbReference type="PANTHER" id="PTHR43617:SF2">
    <property type="entry name" value="UPF0039 PROTEIN SLL0451"/>
    <property type="match status" value="1"/>
</dbReference>
<dbReference type="Pfam" id="PF13527">
    <property type="entry name" value="Acetyltransf_9"/>
    <property type="match status" value="1"/>
</dbReference>
<dbReference type="SUPFAM" id="SSF55729">
    <property type="entry name" value="Acyl-CoA N-acyltransferases (Nat)"/>
    <property type="match status" value="1"/>
</dbReference>
<dbReference type="InterPro" id="IPR000182">
    <property type="entry name" value="GNAT_dom"/>
</dbReference>
<evidence type="ECO:0000313" key="2">
    <source>
        <dbReference type="EMBL" id="WKD50711.1"/>
    </source>
</evidence>
<dbReference type="Proteomes" id="UP001321520">
    <property type="component" value="Chromosome"/>
</dbReference>
<sequence length="169" mass="18807">MIEIREEKPEDRDAIHRLNLAAFNKGPEAALVDRLRINCEEYIAFVAVENGTVVGHILFTPVTIDASDSVGMGLAPMAVLPSHQKKGIGSRLVHHGLAYLHKSSCPFVIVLGHAEYYPRFGFEVASNYKLRSQWEGVPDQVFMAIVFNKAALPKQGGVVRYREEFNDAL</sequence>
<dbReference type="PROSITE" id="PS51186">
    <property type="entry name" value="GNAT"/>
    <property type="match status" value="1"/>
</dbReference>
<evidence type="ECO:0000313" key="3">
    <source>
        <dbReference type="Proteomes" id="UP001321520"/>
    </source>
</evidence>
<dbReference type="InterPro" id="IPR016181">
    <property type="entry name" value="Acyl_CoA_acyltransferase"/>
</dbReference>
<dbReference type="CDD" id="cd04301">
    <property type="entry name" value="NAT_SF"/>
    <property type="match status" value="1"/>
</dbReference>
<dbReference type="PANTHER" id="PTHR43617">
    <property type="entry name" value="L-AMINO ACID N-ACETYLTRANSFERASE"/>
    <property type="match status" value="1"/>
</dbReference>
<accession>A0ABY9EEA8</accession>
<dbReference type="InterPro" id="IPR050276">
    <property type="entry name" value="MshD_Acetyltransferase"/>
</dbReference>
<dbReference type="Gene3D" id="3.40.630.30">
    <property type="match status" value="1"/>
</dbReference>